<dbReference type="SUPFAM" id="SSF102114">
    <property type="entry name" value="Radical SAM enzymes"/>
    <property type="match status" value="1"/>
</dbReference>
<dbReference type="PANTHER" id="PTHR30352">
    <property type="entry name" value="PYRUVATE FORMATE-LYASE-ACTIVATING ENZYME"/>
    <property type="match status" value="1"/>
</dbReference>
<feature type="domain" description="Radical SAM core" evidence="7">
    <location>
        <begin position="67"/>
        <end position="283"/>
    </location>
</feature>
<feature type="binding site" evidence="6">
    <location>
        <position position="82"/>
    </location>
    <ligand>
        <name>[4Fe-4S] cluster</name>
        <dbReference type="ChEBI" id="CHEBI:49883"/>
        <note>4Fe-4S-S-AdoMet</note>
    </ligand>
</feature>
<dbReference type="SFLD" id="SFLDG01101">
    <property type="entry name" value="Uncharacterised_Radical_SAM_Su"/>
    <property type="match status" value="1"/>
</dbReference>
<dbReference type="NCBIfam" id="TIGR04337">
    <property type="entry name" value="AmmeMemoSam_rS"/>
    <property type="match status" value="1"/>
</dbReference>
<feature type="binding site" evidence="6">
    <location>
        <position position="86"/>
    </location>
    <ligand>
        <name>[4Fe-4S] cluster</name>
        <dbReference type="ChEBI" id="CHEBI:49883"/>
        <note>4Fe-4S-S-AdoMet</note>
    </ligand>
</feature>
<dbReference type="InterPro" id="IPR006638">
    <property type="entry name" value="Elp3/MiaA/NifB-like_rSAM"/>
</dbReference>
<dbReference type="GO" id="GO:0051539">
    <property type="term" value="F:4 iron, 4 sulfur cluster binding"/>
    <property type="evidence" value="ECO:0007669"/>
    <property type="project" value="UniProtKB-KW"/>
</dbReference>
<evidence type="ECO:0000256" key="6">
    <source>
        <dbReference type="PIRSR" id="PIRSR004869-50"/>
    </source>
</evidence>
<dbReference type="Pfam" id="PF04055">
    <property type="entry name" value="Radical_SAM"/>
    <property type="match status" value="1"/>
</dbReference>
<dbReference type="STRING" id="1921803.NIES593_15175"/>
<keyword evidence="5 6" id="KW-0411">Iron-sulfur</keyword>
<feature type="binding site" evidence="6">
    <location>
        <position position="89"/>
    </location>
    <ligand>
        <name>[4Fe-4S] cluster</name>
        <dbReference type="ChEBI" id="CHEBI:49883"/>
        <note>4Fe-4S-S-AdoMet</note>
    </ligand>
</feature>
<dbReference type="Gene3D" id="3.20.20.70">
    <property type="entry name" value="Aldolase class I"/>
    <property type="match status" value="1"/>
</dbReference>
<dbReference type="SFLD" id="SFLDS00029">
    <property type="entry name" value="Radical_SAM"/>
    <property type="match status" value="1"/>
</dbReference>
<evidence type="ECO:0000313" key="9">
    <source>
        <dbReference type="Proteomes" id="UP000186868"/>
    </source>
</evidence>
<reference evidence="8 9" key="1">
    <citation type="submission" date="2016-11" db="EMBL/GenBank/DDBJ databases">
        <title>Draft Genome Sequences of Nine Cyanobacterial Strains from Diverse Habitats.</title>
        <authorList>
            <person name="Zhu T."/>
            <person name="Hou S."/>
            <person name="Lu X."/>
            <person name="Hess W.R."/>
        </authorList>
    </citation>
    <scope>NUCLEOTIDE SEQUENCE [LARGE SCALE GENOMIC DNA]</scope>
    <source>
        <strain evidence="8 9">NIES-593</strain>
    </source>
</reference>
<dbReference type="PROSITE" id="PS51918">
    <property type="entry name" value="RADICAL_SAM"/>
    <property type="match status" value="1"/>
</dbReference>
<dbReference type="Proteomes" id="UP000186868">
    <property type="component" value="Unassembled WGS sequence"/>
</dbReference>
<dbReference type="EMBL" id="MRCB01000019">
    <property type="protein sequence ID" value="OKH21624.1"/>
    <property type="molecule type" value="Genomic_DNA"/>
</dbReference>
<dbReference type="InterPro" id="IPR058240">
    <property type="entry name" value="rSAM_sf"/>
</dbReference>
<keyword evidence="9" id="KW-1185">Reference proteome</keyword>
<keyword evidence="4 6" id="KW-0408">Iron</keyword>
<keyword evidence="1" id="KW-0004">4Fe-4S</keyword>
<dbReference type="GO" id="GO:0003824">
    <property type="term" value="F:catalytic activity"/>
    <property type="evidence" value="ECO:0007669"/>
    <property type="project" value="InterPro"/>
</dbReference>
<dbReference type="GO" id="GO:0046872">
    <property type="term" value="F:metal ion binding"/>
    <property type="evidence" value="ECO:0007669"/>
    <property type="project" value="UniProtKB-KW"/>
</dbReference>
<keyword evidence="3 6" id="KW-0479">Metal-binding</keyword>
<evidence type="ECO:0000256" key="5">
    <source>
        <dbReference type="ARBA" id="ARBA00023014"/>
    </source>
</evidence>
<dbReference type="SMART" id="SM00729">
    <property type="entry name" value="Elp3"/>
    <property type="match status" value="1"/>
</dbReference>
<protein>
    <submittedName>
        <fullName evidence="8">AmmeMemoRadiSam system radical SAM enzyme</fullName>
    </submittedName>
</protein>
<keyword evidence="2 6" id="KW-0949">S-adenosyl-L-methionine</keyword>
<name>A0A1U7HDI6_9CYAN</name>
<dbReference type="InterPro" id="IPR027596">
    <property type="entry name" value="AmmeMemoSam_rS"/>
</dbReference>
<dbReference type="AlphaFoldDB" id="A0A1U7HDI6"/>
<evidence type="ECO:0000256" key="2">
    <source>
        <dbReference type="ARBA" id="ARBA00022691"/>
    </source>
</evidence>
<evidence type="ECO:0000256" key="1">
    <source>
        <dbReference type="ARBA" id="ARBA00022485"/>
    </source>
</evidence>
<dbReference type="InterPro" id="IPR013785">
    <property type="entry name" value="Aldolase_TIM"/>
</dbReference>
<gene>
    <name evidence="8" type="ORF">NIES593_15175</name>
</gene>
<proteinExistence type="predicted"/>
<organism evidence="8 9">
    <name type="scientific">Hydrococcus rivularis NIES-593</name>
    <dbReference type="NCBI Taxonomy" id="1921803"/>
    <lineage>
        <taxon>Bacteria</taxon>
        <taxon>Bacillati</taxon>
        <taxon>Cyanobacteriota</taxon>
        <taxon>Cyanophyceae</taxon>
        <taxon>Pleurocapsales</taxon>
        <taxon>Hydrococcaceae</taxon>
        <taxon>Hydrococcus</taxon>
    </lineage>
</organism>
<evidence type="ECO:0000256" key="3">
    <source>
        <dbReference type="ARBA" id="ARBA00022723"/>
    </source>
</evidence>
<comment type="caution">
    <text evidence="8">The sequence shown here is derived from an EMBL/GenBank/DDBJ whole genome shotgun (WGS) entry which is preliminary data.</text>
</comment>
<dbReference type="CDD" id="cd01335">
    <property type="entry name" value="Radical_SAM"/>
    <property type="match status" value="1"/>
</dbReference>
<sequence length="337" mass="37625">MKEAMLYEKLADNRVRCHLCAHRCLIADGKMGICQVRENEGGKLYTLVYGRTISQNVDPVEKKPLFHFYPGSTAYSIATPGCNFRCAWCQNWEISQMPRLEHIIAGYEATPEQIVADAQRFGCRSVAYTYTEPTIFFEYTYDTARLARAAGLANIYVTNGYMTAEMLETIQPYLDAANIDLKAFRDRTYRHYIGARLQPVLDSLKAMKQLGIWLEVTTLAIPGINDDPAELRDAAQFIAQELGVDTPWHLSRFFPDYKLTDVPPTALDKLRQAREIGLAAGLRYVYIGNVPDAESQNTYCPGCGNVAIERSGLGVLDNRIQNGCCPDCGFAIAGVGM</sequence>
<evidence type="ECO:0000259" key="7">
    <source>
        <dbReference type="PROSITE" id="PS51918"/>
    </source>
</evidence>
<comment type="cofactor">
    <cofactor evidence="6">
        <name>[4Fe-4S] cluster</name>
        <dbReference type="ChEBI" id="CHEBI:49883"/>
    </cofactor>
    <text evidence="6">Binds 1 [4Fe-4S] cluster. The cluster is coordinated with 3 cysteines and an exchangeable S-adenosyl-L-methionine.</text>
</comment>
<dbReference type="InterPro" id="IPR034457">
    <property type="entry name" value="Organic_radical-activating"/>
</dbReference>
<evidence type="ECO:0000256" key="4">
    <source>
        <dbReference type="ARBA" id="ARBA00023004"/>
    </source>
</evidence>
<dbReference type="InterPro" id="IPR007197">
    <property type="entry name" value="rSAM"/>
</dbReference>
<accession>A0A1U7HDI6</accession>
<dbReference type="RefSeq" id="WP_073600451.1">
    <property type="nucleotide sequence ID" value="NZ_MRCB01000019.1"/>
</dbReference>
<dbReference type="PIRSF" id="PIRSF004869">
    <property type="entry name" value="PflX_prd"/>
    <property type="match status" value="1"/>
</dbReference>
<evidence type="ECO:0000313" key="8">
    <source>
        <dbReference type="EMBL" id="OKH21624.1"/>
    </source>
</evidence>
<dbReference type="InterPro" id="IPR016431">
    <property type="entry name" value="Pyrv-formate_lyase-activ_prd"/>
</dbReference>
<dbReference type="PANTHER" id="PTHR30352:SF5">
    <property type="entry name" value="PYRUVATE FORMATE-LYASE 1-ACTIVATING ENZYME"/>
    <property type="match status" value="1"/>
</dbReference>